<dbReference type="EMBL" id="KB730215">
    <property type="protein sequence ID" value="ENH69888.1"/>
    <property type="molecule type" value="Genomic_DNA"/>
</dbReference>
<evidence type="ECO:0000313" key="3">
    <source>
        <dbReference type="Proteomes" id="UP000016928"/>
    </source>
</evidence>
<sequence>RVTAVLFAHPKSLEYAKSYPEVLILDCTYKTNKYKMPLLNAVGVDACQRSFCVAFAFLSGEEESDYKWALIRLRSMYKSMGIDFPSVILTDRCLAYMNAVAFTFPRLISLLCLWHINKAVLRYCMDAFTKDSKDHQGQEKWKEFYSSWHDLVASSNEAIYYEKLGEFKKKYIPDYISQVGYLTETWLDLYKERFVKAWVD</sequence>
<dbReference type="InterPro" id="IPR052579">
    <property type="entry name" value="Zinc_finger_SWIM"/>
</dbReference>
<dbReference type="VEuPathDB" id="FungiDB:FOC1_g10009393"/>
<reference evidence="3" key="1">
    <citation type="submission" date="2012-09" db="EMBL/GenBank/DDBJ databases">
        <title>Genome sequencing and comparative transcriptomics of race 1 and race 4 of banana pathogen: Fusarium oxysporum f. sp. cubense.</title>
        <authorList>
            <person name="Fang X."/>
            <person name="Huang J."/>
        </authorList>
    </citation>
    <scope>NUCLEOTIDE SEQUENCE [LARGE SCALE GENOMIC DNA]</scope>
    <source>
        <strain evidence="3">race 1</strain>
    </source>
</reference>
<dbReference type="InterPro" id="IPR018289">
    <property type="entry name" value="MULE_transposase_dom"/>
</dbReference>
<reference evidence="3" key="2">
    <citation type="journal article" date="2014" name="PLoS ONE">
        <title>Genome and Transcriptome Analysis of the Fungal Pathogen Fusarium oxysporum f. sp. cubense Causing Banana Vascular Wilt Disease.</title>
        <authorList>
            <person name="Guo L."/>
            <person name="Han L."/>
            <person name="Yang L."/>
            <person name="Zeng H."/>
            <person name="Fan D."/>
            <person name="Zhu Y."/>
            <person name="Feng Y."/>
            <person name="Wang G."/>
            <person name="Peng C."/>
            <person name="Jiang X."/>
            <person name="Zhou D."/>
            <person name="Ni P."/>
            <person name="Liang C."/>
            <person name="Liu L."/>
            <person name="Wang J."/>
            <person name="Mao C."/>
            <person name="Fang X."/>
            <person name="Peng M."/>
            <person name="Huang J."/>
        </authorList>
    </citation>
    <scope>NUCLEOTIDE SEQUENCE [LARGE SCALE GENOMIC DNA]</scope>
    <source>
        <strain evidence="3">race 1</strain>
    </source>
</reference>
<dbReference type="Proteomes" id="UP000016928">
    <property type="component" value="Unassembled WGS sequence"/>
</dbReference>
<organism evidence="2 3">
    <name type="scientific">Fusarium oxysporum f. sp. cubense (strain race 1)</name>
    <name type="common">Panama disease fungus</name>
    <dbReference type="NCBI Taxonomy" id="1229664"/>
    <lineage>
        <taxon>Eukaryota</taxon>
        <taxon>Fungi</taxon>
        <taxon>Dikarya</taxon>
        <taxon>Ascomycota</taxon>
        <taxon>Pezizomycotina</taxon>
        <taxon>Sordariomycetes</taxon>
        <taxon>Hypocreomycetidae</taxon>
        <taxon>Hypocreales</taxon>
        <taxon>Nectriaceae</taxon>
        <taxon>Fusarium</taxon>
        <taxon>Fusarium oxysporum species complex</taxon>
    </lineage>
</organism>
<evidence type="ECO:0000313" key="2">
    <source>
        <dbReference type="EMBL" id="ENH69888.1"/>
    </source>
</evidence>
<dbReference type="STRING" id="1229664.N4U204"/>
<proteinExistence type="predicted"/>
<dbReference type="AlphaFoldDB" id="N4U204"/>
<dbReference type="PANTHER" id="PTHR31569:SF4">
    <property type="entry name" value="SWIM-TYPE DOMAIN-CONTAINING PROTEIN"/>
    <property type="match status" value="1"/>
</dbReference>
<gene>
    <name evidence="2" type="ORF">FOC1_g10009393</name>
</gene>
<protein>
    <recommendedName>
        <fullName evidence="1">MULE transposase domain-containing protein</fullName>
    </recommendedName>
</protein>
<dbReference type="HOGENOM" id="CLU_013727_4_1_1"/>
<dbReference type="OMA" id="CLAYMNA"/>
<accession>N4U204</accession>
<dbReference type="PANTHER" id="PTHR31569">
    <property type="entry name" value="SWIM-TYPE DOMAIN-CONTAINING PROTEIN"/>
    <property type="match status" value="1"/>
</dbReference>
<name>N4U204_FUSC1</name>
<evidence type="ECO:0000259" key="1">
    <source>
        <dbReference type="Pfam" id="PF10551"/>
    </source>
</evidence>
<dbReference type="OrthoDB" id="1421156at2759"/>
<dbReference type="Pfam" id="PF10551">
    <property type="entry name" value="MULE"/>
    <property type="match status" value="1"/>
</dbReference>
<feature type="domain" description="MULE transposase" evidence="1">
    <location>
        <begin position="22"/>
        <end position="118"/>
    </location>
</feature>
<feature type="non-terminal residue" evidence="2">
    <location>
        <position position="1"/>
    </location>
</feature>